<evidence type="ECO:0000256" key="2">
    <source>
        <dbReference type="ARBA" id="ARBA00023125"/>
    </source>
</evidence>
<evidence type="ECO:0000256" key="3">
    <source>
        <dbReference type="ARBA" id="ARBA00023163"/>
    </source>
</evidence>
<dbReference type="PANTHER" id="PTHR30055:SF148">
    <property type="entry name" value="TETR-FAMILY TRANSCRIPTIONAL REGULATOR"/>
    <property type="match status" value="1"/>
</dbReference>
<keyword evidence="2 4" id="KW-0238">DNA-binding</keyword>
<name>A0ABS6HT53_MYCGD</name>
<accession>A0ABS6HT53</accession>
<feature type="DNA-binding region" description="H-T-H motif" evidence="4">
    <location>
        <begin position="32"/>
        <end position="51"/>
    </location>
</feature>
<evidence type="ECO:0000256" key="4">
    <source>
        <dbReference type="PROSITE-ProRule" id="PRU00335"/>
    </source>
</evidence>
<reference evidence="6 7" key="1">
    <citation type="submission" date="2021-05" db="EMBL/GenBank/DDBJ databases">
        <title>Draft Genome Sequences of Clinical Respiratory Isolates of Mycobacterium goodii Recovered in Ireland.</title>
        <authorList>
            <person name="Flanagan P.R."/>
            <person name="Mok S."/>
            <person name="Roycroft E."/>
            <person name="Rogers T.R."/>
            <person name="Fitzgibbon M."/>
        </authorList>
    </citation>
    <scope>NUCLEOTIDE SEQUENCE [LARGE SCALE GENOMIC DNA]</scope>
    <source>
        <strain evidence="6 7">14IE55</strain>
    </source>
</reference>
<dbReference type="PROSITE" id="PS01081">
    <property type="entry name" value="HTH_TETR_1"/>
    <property type="match status" value="1"/>
</dbReference>
<proteinExistence type="predicted"/>
<dbReference type="Pfam" id="PF16859">
    <property type="entry name" value="TetR_C_11"/>
    <property type="match status" value="1"/>
</dbReference>
<dbReference type="SUPFAM" id="SSF46689">
    <property type="entry name" value="Homeodomain-like"/>
    <property type="match status" value="1"/>
</dbReference>
<gene>
    <name evidence="6" type="ORF">KL859_23720</name>
</gene>
<evidence type="ECO:0000259" key="5">
    <source>
        <dbReference type="PROSITE" id="PS50977"/>
    </source>
</evidence>
<dbReference type="RefSeq" id="WP_073676194.1">
    <property type="nucleotide sequence ID" value="NZ_JAHBOJ010000023.1"/>
</dbReference>
<dbReference type="InterPro" id="IPR009057">
    <property type="entry name" value="Homeodomain-like_sf"/>
</dbReference>
<keyword evidence="7" id="KW-1185">Reference proteome</keyword>
<organism evidence="6 7">
    <name type="scientific">Mycolicibacterium goodii</name>
    <name type="common">Mycobacterium goodii</name>
    <dbReference type="NCBI Taxonomy" id="134601"/>
    <lineage>
        <taxon>Bacteria</taxon>
        <taxon>Bacillati</taxon>
        <taxon>Actinomycetota</taxon>
        <taxon>Actinomycetes</taxon>
        <taxon>Mycobacteriales</taxon>
        <taxon>Mycobacteriaceae</taxon>
        <taxon>Mycolicibacterium</taxon>
    </lineage>
</organism>
<dbReference type="InterPro" id="IPR036271">
    <property type="entry name" value="Tet_transcr_reg_TetR-rel_C_sf"/>
</dbReference>
<dbReference type="SUPFAM" id="SSF48498">
    <property type="entry name" value="Tetracyclin repressor-like, C-terminal domain"/>
    <property type="match status" value="1"/>
</dbReference>
<dbReference type="InterPro" id="IPR001647">
    <property type="entry name" value="HTH_TetR"/>
</dbReference>
<dbReference type="Proteomes" id="UP000696413">
    <property type="component" value="Unassembled WGS sequence"/>
</dbReference>
<comment type="caution">
    <text evidence="6">The sequence shown here is derived from an EMBL/GenBank/DDBJ whole genome shotgun (WGS) entry which is preliminary data.</text>
</comment>
<dbReference type="InterPro" id="IPR050109">
    <property type="entry name" value="HTH-type_TetR-like_transc_reg"/>
</dbReference>
<evidence type="ECO:0000313" key="6">
    <source>
        <dbReference type="EMBL" id="MBU8825867.1"/>
    </source>
</evidence>
<keyword evidence="3" id="KW-0804">Transcription</keyword>
<dbReference type="Gene3D" id="1.10.357.10">
    <property type="entry name" value="Tetracycline Repressor, domain 2"/>
    <property type="match status" value="1"/>
</dbReference>
<dbReference type="InterPro" id="IPR011075">
    <property type="entry name" value="TetR_C"/>
</dbReference>
<dbReference type="Pfam" id="PF00440">
    <property type="entry name" value="TetR_N"/>
    <property type="match status" value="1"/>
</dbReference>
<protein>
    <submittedName>
        <fullName evidence="6">TetR/AcrR family transcriptional regulator</fullName>
    </submittedName>
</protein>
<evidence type="ECO:0000313" key="7">
    <source>
        <dbReference type="Proteomes" id="UP000696413"/>
    </source>
</evidence>
<dbReference type="InterPro" id="IPR023772">
    <property type="entry name" value="DNA-bd_HTH_TetR-type_CS"/>
</dbReference>
<sequence length="201" mass="21733">MTAGRPREAKVTAAILDATLSELAEHGFGAMTVDAVAKRAGVGKGAIYRRWPAKIEMTAAAMRTLALPAEPAPDTGSLHGDVLALLQDVNRWIGDERMRRLYPDLLAEAQRNPVLAEALMDTVGRPRRERAHDILDRAATRGEIGADADSELLVDAMGALVFWRLIAVFRPVTSDYLERVARAICAFARTGRGCGQSGEPT</sequence>
<dbReference type="Gene3D" id="1.10.10.60">
    <property type="entry name" value="Homeodomain-like"/>
    <property type="match status" value="1"/>
</dbReference>
<dbReference type="PRINTS" id="PR00455">
    <property type="entry name" value="HTHTETR"/>
</dbReference>
<dbReference type="EMBL" id="JAHBOM010000020">
    <property type="protein sequence ID" value="MBU8825867.1"/>
    <property type="molecule type" value="Genomic_DNA"/>
</dbReference>
<dbReference type="PANTHER" id="PTHR30055">
    <property type="entry name" value="HTH-TYPE TRANSCRIPTIONAL REGULATOR RUTR"/>
    <property type="match status" value="1"/>
</dbReference>
<keyword evidence="1" id="KW-0805">Transcription regulation</keyword>
<evidence type="ECO:0000256" key="1">
    <source>
        <dbReference type="ARBA" id="ARBA00023015"/>
    </source>
</evidence>
<dbReference type="PROSITE" id="PS50977">
    <property type="entry name" value="HTH_TETR_2"/>
    <property type="match status" value="1"/>
</dbReference>
<feature type="domain" description="HTH tetR-type" evidence="5">
    <location>
        <begin position="9"/>
        <end position="69"/>
    </location>
</feature>